<dbReference type="AlphaFoldDB" id="A0A8J4BCK2"/>
<dbReference type="InterPro" id="IPR045388">
    <property type="entry name" value="HHL1-like"/>
</dbReference>
<dbReference type="Proteomes" id="UP000747399">
    <property type="component" value="Unassembled WGS sequence"/>
</dbReference>
<gene>
    <name evidence="1" type="ORF">Vafri_13750</name>
</gene>
<comment type="caution">
    <text evidence="1">The sequence shown here is derived from an EMBL/GenBank/DDBJ whole genome shotgun (WGS) entry which is preliminary data.</text>
</comment>
<dbReference type="PANTHER" id="PTHR48191">
    <property type="entry name" value="PROTEIN HHL1 CHLOROPLASTIC"/>
    <property type="match status" value="1"/>
</dbReference>
<accession>A0A8J4BCK2</accession>
<dbReference type="PANTHER" id="PTHR48191:SF2">
    <property type="entry name" value="PROTEIN HHL1, CHLOROPLASTIC"/>
    <property type="match status" value="1"/>
</dbReference>
<dbReference type="EMBL" id="BNCO01000032">
    <property type="protein sequence ID" value="GIL58758.1"/>
    <property type="molecule type" value="Genomic_DNA"/>
</dbReference>
<reference evidence="1" key="1">
    <citation type="journal article" date="2021" name="Proc. Natl. Acad. Sci. U.S.A.">
        <title>Three genomes in the algal genus Volvox reveal the fate of a haploid sex-determining region after a transition to homothallism.</title>
        <authorList>
            <person name="Yamamoto K."/>
            <person name="Hamaji T."/>
            <person name="Kawai-Toyooka H."/>
            <person name="Matsuzaki R."/>
            <person name="Takahashi F."/>
            <person name="Nishimura Y."/>
            <person name="Kawachi M."/>
            <person name="Noguchi H."/>
            <person name="Minakuchi Y."/>
            <person name="Umen J.G."/>
            <person name="Toyoda A."/>
            <person name="Nozaki H."/>
        </authorList>
    </citation>
    <scope>NUCLEOTIDE SEQUENCE</scope>
    <source>
        <strain evidence="1">NIES-3780</strain>
    </source>
</reference>
<evidence type="ECO:0000313" key="1">
    <source>
        <dbReference type="EMBL" id="GIL58758.1"/>
    </source>
</evidence>
<name>A0A8J4BCK2_9CHLO</name>
<sequence length="241" mass="27042">LLAQLQRTMQTAMNRGCQGLKPLSARRSAVRAPTFGSTSSRRSSVQVFAKKGKGKTAFRQGSMPGQMEMIKRDPPVPEVDPENAEIVLFVRVLKYKDPTLNTEVGPSLWMPVNLIKGNQTLNFLVEALKTDWGMRLYGRTLIWQIASGLYQEKAKLEKDLKKNVPQFANVTSKDFQYAFKIRDKSVPKDWLKPENLTMCPPPEELEGTGFAQLQKFFSAENLLGMFKTPEATSSSAPAQQQ</sequence>
<keyword evidence="2" id="KW-1185">Reference proteome</keyword>
<protein>
    <submittedName>
        <fullName evidence="1">Uncharacterized protein</fullName>
    </submittedName>
</protein>
<evidence type="ECO:0000313" key="2">
    <source>
        <dbReference type="Proteomes" id="UP000747399"/>
    </source>
</evidence>
<proteinExistence type="predicted"/>
<organism evidence="1 2">
    <name type="scientific">Volvox africanus</name>
    <dbReference type="NCBI Taxonomy" id="51714"/>
    <lineage>
        <taxon>Eukaryota</taxon>
        <taxon>Viridiplantae</taxon>
        <taxon>Chlorophyta</taxon>
        <taxon>core chlorophytes</taxon>
        <taxon>Chlorophyceae</taxon>
        <taxon>CS clade</taxon>
        <taxon>Chlamydomonadales</taxon>
        <taxon>Volvocaceae</taxon>
        <taxon>Volvox</taxon>
    </lineage>
</organism>
<feature type="non-terminal residue" evidence="1">
    <location>
        <position position="1"/>
    </location>
</feature>